<organism evidence="1 2">
    <name type="scientific">Demequina litorisediminis</name>
    <dbReference type="NCBI Taxonomy" id="1849022"/>
    <lineage>
        <taxon>Bacteria</taxon>
        <taxon>Bacillati</taxon>
        <taxon>Actinomycetota</taxon>
        <taxon>Actinomycetes</taxon>
        <taxon>Micrococcales</taxon>
        <taxon>Demequinaceae</taxon>
        <taxon>Demequina</taxon>
    </lineage>
</organism>
<accession>A0ABQ6IB63</accession>
<reference evidence="2" key="1">
    <citation type="journal article" date="2019" name="Int. J. Syst. Evol. Microbiol.">
        <title>The Global Catalogue of Microorganisms (GCM) 10K type strain sequencing project: providing services to taxonomists for standard genome sequencing and annotation.</title>
        <authorList>
            <consortium name="The Broad Institute Genomics Platform"/>
            <consortium name="The Broad Institute Genome Sequencing Center for Infectious Disease"/>
            <person name="Wu L."/>
            <person name="Ma J."/>
        </authorList>
    </citation>
    <scope>NUCLEOTIDE SEQUENCE [LARGE SCALE GENOMIC DNA]</scope>
    <source>
        <strain evidence="2">NBRC 112299</strain>
    </source>
</reference>
<dbReference type="EMBL" id="BSUN01000001">
    <property type="protein sequence ID" value="GMA34222.1"/>
    <property type="molecule type" value="Genomic_DNA"/>
</dbReference>
<dbReference type="Proteomes" id="UP001157125">
    <property type="component" value="Unassembled WGS sequence"/>
</dbReference>
<proteinExistence type="predicted"/>
<keyword evidence="2" id="KW-1185">Reference proteome</keyword>
<evidence type="ECO:0000313" key="2">
    <source>
        <dbReference type="Proteomes" id="UP001157125"/>
    </source>
</evidence>
<gene>
    <name evidence="1" type="ORF">GCM10025876_04260</name>
</gene>
<name>A0ABQ6IB63_9MICO</name>
<protein>
    <submittedName>
        <fullName evidence="1">Uncharacterized protein</fullName>
    </submittedName>
</protein>
<sequence>MHAVVGAVGETAHDLPMLWTVVGVREVGECAPQQGLGRGAQQGGERRVDGIETSVRVEDRHADG</sequence>
<evidence type="ECO:0000313" key="1">
    <source>
        <dbReference type="EMBL" id="GMA34222.1"/>
    </source>
</evidence>
<comment type="caution">
    <text evidence="1">The sequence shown here is derived from an EMBL/GenBank/DDBJ whole genome shotgun (WGS) entry which is preliminary data.</text>
</comment>